<keyword evidence="2" id="KW-1185">Reference proteome</keyword>
<dbReference type="Proteomes" id="UP000475862">
    <property type="component" value="Unassembled WGS sequence"/>
</dbReference>
<name>A0A6G0TKP2_APHGL</name>
<sequence>MVTYFEMVTYEKYHIKPKLPIFKHKPVIIRNNMHGLKRLVTSSSLSEGNQRILTQAKPFVCVPIKIKINTHNDASLLLLLPYNDLYLRFSIFSAEYGLFVRGTAFSHLECSRSAIVPSDQNLSDGPLNLDLGMCTNYNKLMSIGLPESTWESATCLLQASTIGSQLSGLSSSLLGPSNSKIPPSVEFVSTSECFVCSGSDSKSAIMETQDTVQAIRPVLNLSSRTVQTFHQHHDRLLAAW</sequence>
<protein>
    <submittedName>
        <fullName evidence="1">Uncharacterized protein</fullName>
    </submittedName>
</protein>
<evidence type="ECO:0000313" key="1">
    <source>
        <dbReference type="EMBL" id="KAE9534745.1"/>
    </source>
</evidence>
<organism evidence="1 2">
    <name type="scientific">Aphis glycines</name>
    <name type="common">Soybean aphid</name>
    <dbReference type="NCBI Taxonomy" id="307491"/>
    <lineage>
        <taxon>Eukaryota</taxon>
        <taxon>Metazoa</taxon>
        <taxon>Ecdysozoa</taxon>
        <taxon>Arthropoda</taxon>
        <taxon>Hexapoda</taxon>
        <taxon>Insecta</taxon>
        <taxon>Pterygota</taxon>
        <taxon>Neoptera</taxon>
        <taxon>Paraneoptera</taxon>
        <taxon>Hemiptera</taxon>
        <taxon>Sternorrhyncha</taxon>
        <taxon>Aphidomorpha</taxon>
        <taxon>Aphidoidea</taxon>
        <taxon>Aphididae</taxon>
        <taxon>Aphidini</taxon>
        <taxon>Aphis</taxon>
        <taxon>Aphis</taxon>
    </lineage>
</organism>
<comment type="caution">
    <text evidence="1">The sequence shown here is derived from an EMBL/GenBank/DDBJ whole genome shotgun (WGS) entry which is preliminary data.</text>
</comment>
<dbReference type="EMBL" id="VYZN01000027">
    <property type="protein sequence ID" value="KAE9534745.1"/>
    <property type="molecule type" value="Genomic_DNA"/>
</dbReference>
<accession>A0A6G0TKP2</accession>
<gene>
    <name evidence="1" type="ORF">AGLY_008037</name>
</gene>
<dbReference type="AlphaFoldDB" id="A0A6G0TKP2"/>
<reference evidence="1 2" key="1">
    <citation type="submission" date="2019-08" db="EMBL/GenBank/DDBJ databases">
        <title>The genome of the soybean aphid Biotype 1, its phylome, world population structure and adaptation to the North American continent.</title>
        <authorList>
            <person name="Giordano R."/>
            <person name="Donthu R.K."/>
            <person name="Hernandez A.G."/>
            <person name="Wright C.L."/>
            <person name="Zimin A.V."/>
        </authorList>
    </citation>
    <scope>NUCLEOTIDE SEQUENCE [LARGE SCALE GENOMIC DNA]</scope>
    <source>
        <tissue evidence="1">Whole aphids</tissue>
    </source>
</reference>
<proteinExistence type="predicted"/>
<evidence type="ECO:0000313" key="2">
    <source>
        <dbReference type="Proteomes" id="UP000475862"/>
    </source>
</evidence>